<proteinExistence type="predicted"/>
<feature type="compositionally biased region" description="Polar residues" evidence="1">
    <location>
        <begin position="72"/>
        <end position="87"/>
    </location>
</feature>
<evidence type="ECO:0000256" key="1">
    <source>
        <dbReference type="SAM" id="MobiDB-lite"/>
    </source>
</evidence>
<dbReference type="HOGENOM" id="CLU_2487825_0_0_1"/>
<dbReference type="Gramene" id="PGSC0003DMT400090192">
    <property type="protein sequence ID" value="PGSC0003DMT400090192"/>
    <property type="gene ID" value="PGSC0003DMG400039763"/>
</dbReference>
<keyword evidence="3" id="KW-1185">Reference proteome</keyword>
<evidence type="ECO:0000313" key="2">
    <source>
        <dbReference type="EnsemblPlants" id="PGSC0003DMT400090192"/>
    </source>
</evidence>
<organism evidence="2 3">
    <name type="scientific">Solanum tuberosum</name>
    <name type="common">Potato</name>
    <dbReference type="NCBI Taxonomy" id="4113"/>
    <lineage>
        <taxon>Eukaryota</taxon>
        <taxon>Viridiplantae</taxon>
        <taxon>Streptophyta</taxon>
        <taxon>Embryophyta</taxon>
        <taxon>Tracheophyta</taxon>
        <taxon>Spermatophyta</taxon>
        <taxon>Magnoliopsida</taxon>
        <taxon>eudicotyledons</taxon>
        <taxon>Gunneridae</taxon>
        <taxon>Pentapetalae</taxon>
        <taxon>asterids</taxon>
        <taxon>lamiids</taxon>
        <taxon>Solanales</taxon>
        <taxon>Solanaceae</taxon>
        <taxon>Solanoideae</taxon>
        <taxon>Solaneae</taxon>
        <taxon>Solanum</taxon>
    </lineage>
</organism>
<name>M1DJV4_SOLTU</name>
<accession>M1DJV4</accession>
<dbReference type="AlphaFoldDB" id="M1DJV4"/>
<feature type="compositionally biased region" description="Basic and acidic residues" evidence="1">
    <location>
        <begin position="41"/>
        <end position="71"/>
    </location>
</feature>
<dbReference type="PaxDb" id="4113-PGSC0003DMT400090192"/>
<reference evidence="3" key="1">
    <citation type="journal article" date="2011" name="Nature">
        <title>Genome sequence and analysis of the tuber crop potato.</title>
        <authorList>
            <consortium name="The Potato Genome Sequencing Consortium"/>
        </authorList>
    </citation>
    <scope>NUCLEOTIDE SEQUENCE [LARGE SCALE GENOMIC DNA]</scope>
    <source>
        <strain evidence="3">cv. DM1-3 516 R44</strain>
    </source>
</reference>
<reference evidence="2" key="2">
    <citation type="submission" date="2015-06" db="UniProtKB">
        <authorList>
            <consortium name="EnsemblPlants"/>
        </authorList>
    </citation>
    <scope>IDENTIFICATION</scope>
    <source>
        <strain evidence="2">DM1-3 516 R44</strain>
    </source>
</reference>
<feature type="region of interest" description="Disordered" evidence="1">
    <location>
        <begin position="41"/>
        <end position="87"/>
    </location>
</feature>
<evidence type="ECO:0000313" key="3">
    <source>
        <dbReference type="Proteomes" id="UP000011115"/>
    </source>
</evidence>
<sequence>MISIAKFGANNTHSQGGDIVTPGIEKNGKCSFWVVGMWTKEQRKETNRQKGTKQAEEVEKSNLGDHQDHSANHQVALQSAKISSVLA</sequence>
<dbReference type="Proteomes" id="UP000011115">
    <property type="component" value="Unassembled WGS sequence"/>
</dbReference>
<protein>
    <submittedName>
        <fullName evidence="2">Uncharacterized protein</fullName>
    </submittedName>
</protein>
<feature type="region of interest" description="Disordered" evidence="1">
    <location>
        <begin position="1"/>
        <end position="24"/>
    </location>
</feature>
<dbReference type="EnsemblPlants" id="PGSC0003DMT400090192">
    <property type="protein sequence ID" value="PGSC0003DMT400090192"/>
    <property type="gene ID" value="PGSC0003DMG400039763"/>
</dbReference>
<dbReference type="InParanoid" id="M1DJV4"/>